<dbReference type="InterPro" id="IPR007197">
    <property type="entry name" value="rSAM"/>
</dbReference>
<keyword evidence="6" id="KW-0411">Iron-sulfur</keyword>
<dbReference type="AlphaFoldDB" id="A0A3G2R6X3"/>
<keyword evidence="3" id="KW-0949">S-adenosyl-L-methionine</keyword>
<dbReference type="SFLD" id="SFLDG01094">
    <property type="entry name" value="Uncharacterised_Radical_SAM_Su"/>
    <property type="match status" value="1"/>
</dbReference>
<dbReference type="SFLD" id="SFLDS00029">
    <property type="entry name" value="Radical_SAM"/>
    <property type="match status" value="1"/>
</dbReference>
<dbReference type="KEGG" id="bacg:D2962_11900"/>
<evidence type="ECO:0000256" key="1">
    <source>
        <dbReference type="ARBA" id="ARBA00001966"/>
    </source>
</evidence>
<protein>
    <submittedName>
        <fullName evidence="8">Anaerobic ribonucleoside-triphosphate reductase activating protein</fullName>
    </submittedName>
</protein>
<organism evidence="8 9">
    <name type="scientific">Biomaibacter acetigenes</name>
    <dbReference type="NCBI Taxonomy" id="2316383"/>
    <lineage>
        <taxon>Bacteria</taxon>
        <taxon>Bacillati</taxon>
        <taxon>Bacillota</taxon>
        <taxon>Clostridia</taxon>
        <taxon>Thermosediminibacterales</taxon>
        <taxon>Tepidanaerobacteraceae</taxon>
        <taxon>Biomaibacter</taxon>
    </lineage>
</organism>
<keyword evidence="4" id="KW-0479">Metal-binding</keyword>
<keyword evidence="2" id="KW-0004">4Fe-4S</keyword>
<evidence type="ECO:0000256" key="4">
    <source>
        <dbReference type="ARBA" id="ARBA00022723"/>
    </source>
</evidence>
<dbReference type="PANTHER" id="PTHR30352">
    <property type="entry name" value="PYRUVATE FORMATE-LYASE-ACTIVATING ENZYME"/>
    <property type="match status" value="1"/>
</dbReference>
<dbReference type="GO" id="GO:0003824">
    <property type="term" value="F:catalytic activity"/>
    <property type="evidence" value="ECO:0007669"/>
    <property type="project" value="InterPro"/>
</dbReference>
<name>A0A3G2R6X3_9FIRM</name>
<reference evidence="8 9" key="1">
    <citation type="submission" date="2018-10" db="EMBL/GenBank/DDBJ databases">
        <authorList>
            <person name="Zhang X."/>
        </authorList>
    </citation>
    <scope>NUCLEOTIDE SEQUENCE [LARGE SCALE GENOMIC DNA]</scope>
    <source>
        <strain evidence="8 9">SK-G1</strain>
    </source>
</reference>
<feature type="domain" description="Radical SAM core" evidence="7">
    <location>
        <begin position="11"/>
        <end position="217"/>
    </location>
</feature>
<accession>A0A3G2R6X3</accession>
<keyword evidence="5" id="KW-0408">Iron</keyword>
<dbReference type="PROSITE" id="PS51918">
    <property type="entry name" value="RADICAL_SAM"/>
    <property type="match status" value="1"/>
</dbReference>
<evidence type="ECO:0000313" key="8">
    <source>
        <dbReference type="EMBL" id="AYO31210.1"/>
    </source>
</evidence>
<proteinExistence type="predicted"/>
<dbReference type="NCBIfam" id="TIGR02495">
    <property type="entry name" value="NrdG2"/>
    <property type="match status" value="1"/>
</dbReference>
<evidence type="ECO:0000313" key="9">
    <source>
        <dbReference type="Proteomes" id="UP000280960"/>
    </source>
</evidence>
<evidence type="ECO:0000259" key="7">
    <source>
        <dbReference type="PROSITE" id="PS51918"/>
    </source>
</evidence>
<gene>
    <name evidence="8" type="ORF">D2962_11900</name>
</gene>
<dbReference type="GO" id="GO:0051539">
    <property type="term" value="F:4 iron, 4 sulfur cluster binding"/>
    <property type="evidence" value="ECO:0007669"/>
    <property type="project" value="UniProtKB-KW"/>
</dbReference>
<dbReference type="InterPro" id="IPR012840">
    <property type="entry name" value="NrdG2"/>
</dbReference>
<dbReference type="Gene3D" id="3.20.20.70">
    <property type="entry name" value="Aldolase class I"/>
    <property type="match status" value="1"/>
</dbReference>
<dbReference type="SUPFAM" id="SSF102114">
    <property type="entry name" value="Radical SAM enzymes"/>
    <property type="match status" value="1"/>
</dbReference>
<dbReference type="EMBL" id="CP033169">
    <property type="protein sequence ID" value="AYO31210.1"/>
    <property type="molecule type" value="Genomic_DNA"/>
</dbReference>
<evidence type="ECO:0000256" key="5">
    <source>
        <dbReference type="ARBA" id="ARBA00023004"/>
    </source>
</evidence>
<dbReference type="Proteomes" id="UP000280960">
    <property type="component" value="Chromosome"/>
</dbReference>
<dbReference type="CDD" id="cd01335">
    <property type="entry name" value="Radical_SAM"/>
    <property type="match status" value="1"/>
</dbReference>
<evidence type="ECO:0000256" key="6">
    <source>
        <dbReference type="ARBA" id="ARBA00023014"/>
    </source>
</evidence>
<sequence length="242" mass="27357">MICDFMPVSVVDFPGNVAATVFVSGCNFRCPYCHNSSIIGSKSGFSGRTSVLPKSPSEEVINYLKRRKKLIDGVCITGGEPTLWRGLKEFITEIKTLGLKVKLDTNGSRPDVLKELLQEELIDYVAMDIKAPICKYRLFTLDERDILNVQKSAEVILLYGTPNGKIIYEFRTTVHEKILEPNDFVLIGEWLSGASKYVLQGYRYSPEVLDVNFCGTKPCDIYFLNRAKTVLSKYFKEILIRS</sequence>
<keyword evidence="9" id="KW-1185">Reference proteome</keyword>
<evidence type="ECO:0000256" key="3">
    <source>
        <dbReference type="ARBA" id="ARBA00022691"/>
    </source>
</evidence>
<dbReference type="RefSeq" id="WP_122015090.1">
    <property type="nucleotide sequence ID" value="NZ_CP033169.1"/>
</dbReference>
<dbReference type="PANTHER" id="PTHR30352:SF13">
    <property type="entry name" value="GLYCYL-RADICAL ENZYME ACTIVATING ENZYME YJJW-RELATED"/>
    <property type="match status" value="1"/>
</dbReference>
<comment type="cofactor">
    <cofactor evidence="1">
        <name>[4Fe-4S] cluster</name>
        <dbReference type="ChEBI" id="CHEBI:49883"/>
    </cofactor>
</comment>
<dbReference type="Pfam" id="PF04055">
    <property type="entry name" value="Radical_SAM"/>
    <property type="match status" value="1"/>
</dbReference>
<dbReference type="InterPro" id="IPR013785">
    <property type="entry name" value="Aldolase_TIM"/>
</dbReference>
<dbReference type="InterPro" id="IPR058240">
    <property type="entry name" value="rSAM_sf"/>
</dbReference>
<dbReference type="InterPro" id="IPR034457">
    <property type="entry name" value="Organic_radical-activating"/>
</dbReference>
<evidence type="ECO:0000256" key="2">
    <source>
        <dbReference type="ARBA" id="ARBA00022485"/>
    </source>
</evidence>
<dbReference type="GO" id="GO:0046872">
    <property type="term" value="F:metal ion binding"/>
    <property type="evidence" value="ECO:0007669"/>
    <property type="project" value="UniProtKB-KW"/>
</dbReference>